<dbReference type="InterPro" id="IPR013686">
    <property type="entry name" value="Polypept-transport_assoc_ShlB"/>
</dbReference>
<dbReference type="GO" id="GO:0046819">
    <property type="term" value="P:protein secretion by the type V secretion system"/>
    <property type="evidence" value="ECO:0007669"/>
    <property type="project" value="TreeGrafter"/>
</dbReference>
<name>A0A1J5RX66_9ZZZZ</name>
<evidence type="ECO:0000256" key="2">
    <source>
        <dbReference type="ARBA" id="ARBA00022692"/>
    </source>
</evidence>
<keyword evidence="2" id="KW-0812">Transmembrane</keyword>
<dbReference type="Gene3D" id="3.10.20.310">
    <property type="entry name" value="membrane protein fhac"/>
    <property type="match status" value="1"/>
</dbReference>
<evidence type="ECO:0000313" key="7">
    <source>
        <dbReference type="EMBL" id="OIQ96543.1"/>
    </source>
</evidence>
<evidence type="ECO:0000259" key="6">
    <source>
        <dbReference type="Pfam" id="PF08479"/>
    </source>
</evidence>
<proteinExistence type="predicted"/>
<feature type="region of interest" description="Disordered" evidence="4">
    <location>
        <begin position="25"/>
        <end position="82"/>
    </location>
</feature>
<feature type="compositionally biased region" description="Pro residues" evidence="4">
    <location>
        <begin position="57"/>
        <end position="66"/>
    </location>
</feature>
<evidence type="ECO:0000256" key="3">
    <source>
        <dbReference type="ARBA" id="ARBA00023237"/>
    </source>
</evidence>
<keyword evidence="3" id="KW-0998">Cell outer membrane</keyword>
<dbReference type="Gene3D" id="2.40.160.50">
    <property type="entry name" value="membrane protein fhac: a member of the omp85/tpsb transporter family"/>
    <property type="match status" value="1"/>
</dbReference>
<keyword evidence="1" id="KW-0472">Membrane</keyword>
<dbReference type="Pfam" id="PF08479">
    <property type="entry name" value="POTRA_2"/>
    <property type="match status" value="1"/>
</dbReference>
<accession>A0A1J5RX66</accession>
<keyword evidence="1" id="KW-1134">Transmembrane beta strand</keyword>
<dbReference type="Pfam" id="PF03865">
    <property type="entry name" value="ShlB"/>
    <property type="match status" value="1"/>
</dbReference>
<dbReference type="GO" id="GO:0008320">
    <property type="term" value="F:protein transmembrane transporter activity"/>
    <property type="evidence" value="ECO:0007669"/>
    <property type="project" value="TreeGrafter"/>
</dbReference>
<protein>
    <submittedName>
        <fullName evidence="7">Heme/hemopexin transporter protein HuxB</fullName>
    </submittedName>
</protein>
<evidence type="ECO:0000256" key="4">
    <source>
        <dbReference type="SAM" id="MobiDB-lite"/>
    </source>
</evidence>
<feature type="domain" description="Polypeptide-transport-associated ShlB-type" evidence="6">
    <location>
        <begin position="141"/>
        <end position="213"/>
    </location>
</feature>
<evidence type="ECO:0000256" key="1">
    <source>
        <dbReference type="ARBA" id="ARBA00022452"/>
    </source>
</evidence>
<dbReference type="PANTHER" id="PTHR34597">
    <property type="entry name" value="SLR1661 PROTEIN"/>
    <property type="match status" value="1"/>
</dbReference>
<feature type="domain" description="Haemolysin activator HlyB C-terminal" evidence="5">
    <location>
        <begin position="290"/>
        <end position="592"/>
    </location>
</feature>
<dbReference type="EMBL" id="MLJW01000147">
    <property type="protein sequence ID" value="OIQ96543.1"/>
    <property type="molecule type" value="Genomic_DNA"/>
</dbReference>
<dbReference type="PANTHER" id="PTHR34597:SF1">
    <property type="entry name" value="HEME_HEMOPEXIN TRANSPORTER PROTEIN HUXB"/>
    <property type="match status" value="1"/>
</dbReference>
<sequence length="639" mass="66554">MSPQARRRSAAAAVLALLATSAARAQSAVLPSSPDAGSLLRNLEPLPRTAPSLSSPQAPPPEPVPSTAPSERAGREAATEAFVPDQSRHSLLLLNDLIAAAAYPAPDAGSLLRGIEAAPKLSPSPSAKSPRPGPDELRVLVRDFHISGATLNFEARLRERLLPFIGKKLDLAELEAATATVSEVYREQGYVARAYLPPQAIKDGIVDIVIVEGKLGRVQVTKTEPPARLSRDRAARTMSENMLVGEPVKTEQLERNVLLLKDLAGVDVSATLVPGARAAEVDAQIALSDTPLITASIGAGNGGAPGTGANQIDAALSVNGAAGIGERLSLSAVGASGLDYAHAAVAVPLGYSGLSLGAEIATLHYRLGGNYASLDASGEASSVGISASYPIIRSRARNLYLDANFERRRYVNRALGEISSDKRADILSLGLAGNSLDGWLGGGYGSYAAALTGGSLDLSAAPANLGVDAASVRTQGDYSKFSWSASRLQTVAEPLSLYAGMSGQFAGKNLDSSEKFFLGGPGGVRAYPVNEAGGDEGWLVSLELRGRLSRELQAVVFADAGAVLQHRKLWASWAGSANVPNRIALAGAGLGLNWTSLSTAARLSIAWRLGSNPLSDANGKDSDGTRRIPRVWVQLNQYF</sequence>
<comment type="caution">
    <text evidence="7">The sequence shown here is derived from an EMBL/GenBank/DDBJ whole genome shotgun (WGS) entry which is preliminary data.</text>
</comment>
<organism evidence="7">
    <name type="scientific">mine drainage metagenome</name>
    <dbReference type="NCBI Taxonomy" id="410659"/>
    <lineage>
        <taxon>unclassified sequences</taxon>
        <taxon>metagenomes</taxon>
        <taxon>ecological metagenomes</taxon>
    </lineage>
</organism>
<dbReference type="InterPro" id="IPR005565">
    <property type="entry name" value="Hemolysn_activator_HlyB_C"/>
</dbReference>
<gene>
    <name evidence="7" type="primary">hxuB_1</name>
    <name evidence="7" type="ORF">GALL_214800</name>
</gene>
<evidence type="ECO:0000259" key="5">
    <source>
        <dbReference type="Pfam" id="PF03865"/>
    </source>
</evidence>
<dbReference type="AlphaFoldDB" id="A0A1J5RX66"/>
<dbReference type="GO" id="GO:0098046">
    <property type="term" value="C:type V protein secretion system complex"/>
    <property type="evidence" value="ECO:0007669"/>
    <property type="project" value="TreeGrafter"/>
</dbReference>
<reference evidence="7" key="1">
    <citation type="submission" date="2016-10" db="EMBL/GenBank/DDBJ databases">
        <title>Sequence of Gallionella enrichment culture.</title>
        <authorList>
            <person name="Poehlein A."/>
            <person name="Muehling M."/>
            <person name="Daniel R."/>
        </authorList>
    </citation>
    <scope>NUCLEOTIDE SEQUENCE</scope>
</reference>
<dbReference type="InterPro" id="IPR051544">
    <property type="entry name" value="TPS_OM_transporter"/>
</dbReference>